<organism evidence="2 3">
    <name type="scientific">Duganella vulcania</name>
    <dbReference type="NCBI Taxonomy" id="2692166"/>
    <lineage>
        <taxon>Bacteria</taxon>
        <taxon>Pseudomonadati</taxon>
        <taxon>Pseudomonadota</taxon>
        <taxon>Betaproteobacteria</taxon>
        <taxon>Burkholderiales</taxon>
        <taxon>Oxalobacteraceae</taxon>
        <taxon>Telluria group</taxon>
        <taxon>Duganella</taxon>
    </lineage>
</organism>
<dbReference type="Gene3D" id="3.30.300.30">
    <property type="match status" value="1"/>
</dbReference>
<dbReference type="Proteomes" id="UP000470302">
    <property type="component" value="Unassembled WGS sequence"/>
</dbReference>
<dbReference type="GO" id="GO:0043041">
    <property type="term" value="P:amino acid activation for nonribosomal peptide biosynthetic process"/>
    <property type="evidence" value="ECO:0007669"/>
    <property type="project" value="TreeGrafter"/>
</dbReference>
<dbReference type="Gene3D" id="3.40.50.12780">
    <property type="entry name" value="N-terminal domain of ligase-like"/>
    <property type="match status" value="1"/>
</dbReference>
<dbReference type="PANTHER" id="PTHR45527:SF1">
    <property type="entry name" value="FATTY ACID SYNTHASE"/>
    <property type="match status" value="1"/>
</dbReference>
<evidence type="ECO:0000259" key="1">
    <source>
        <dbReference type="Pfam" id="PF00501"/>
    </source>
</evidence>
<dbReference type="InterPro" id="IPR000873">
    <property type="entry name" value="AMP-dep_synth/lig_dom"/>
</dbReference>
<name>A0A845GFH7_9BURK</name>
<feature type="non-terminal residue" evidence="2">
    <location>
        <position position="165"/>
    </location>
</feature>
<dbReference type="EMBL" id="WWCW01000471">
    <property type="protein sequence ID" value="MYM92162.1"/>
    <property type="molecule type" value="Genomic_DNA"/>
</dbReference>
<sequence length="165" mass="17736">LSPALAERLLRRNRDGGRLLNLYGPSETIAATMHEVGAADLLRARIPVGRPLAGRDVLVLSDEGKPVPLNQCGEIWIHSLDMADGYAFSPASEQQRFAALPDRASGQAGRYRTGDLGRWLSDGVLDIVGRRDTQVKLNGVRIELEAIEATLMAAPGVRACIAALV</sequence>
<proteinExistence type="predicted"/>
<dbReference type="GO" id="GO:0005737">
    <property type="term" value="C:cytoplasm"/>
    <property type="evidence" value="ECO:0007669"/>
    <property type="project" value="TreeGrafter"/>
</dbReference>
<dbReference type="InterPro" id="IPR045851">
    <property type="entry name" value="AMP-bd_C_sf"/>
</dbReference>
<reference evidence="2 3" key="1">
    <citation type="submission" date="2020-01" db="EMBL/GenBank/DDBJ databases">
        <title>Novel species isolated from a subtropical stream in China.</title>
        <authorList>
            <person name="Lu H."/>
        </authorList>
    </citation>
    <scope>NUCLEOTIDE SEQUENCE [LARGE SCALE GENOMIC DNA]</scope>
    <source>
        <strain evidence="2 3">FT82W</strain>
    </source>
</reference>
<feature type="non-terminal residue" evidence="2">
    <location>
        <position position="1"/>
    </location>
</feature>
<gene>
    <name evidence="2" type="ORF">GTP91_33975</name>
</gene>
<protein>
    <submittedName>
        <fullName evidence="2">AMP-binding protein</fullName>
    </submittedName>
</protein>
<dbReference type="GO" id="GO:0031177">
    <property type="term" value="F:phosphopantetheine binding"/>
    <property type="evidence" value="ECO:0007669"/>
    <property type="project" value="TreeGrafter"/>
</dbReference>
<feature type="domain" description="AMP-dependent synthetase/ligase" evidence="1">
    <location>
        <begin position="1"/>
        <end position="86"/>
    </location>
</feature>
<dbReference type="GO" id="GO:0044550">
    <property type="term" value="P:secondary metabolite biosynthetic process"/>
    <property type="evidence" value="ECO:0007669"/>
    <property type="project" value="TreeGrafter"/>
</dbReference>
<evidence type="ECO:0000313" key="2">
    <source>
        <dbReference type="EMBL" id="MYM92162.1"/>
    </source>
</evidence>
<dbReference type="InterPro" id="IPR042099">
    <property type="entry name" value="ANL_N_sf"/>
</dbReference>
<dbReference type="Pfam" id="PF00501">
    <property type="entry name" value="AMP-binding"/>
    <property type="match status" value="1"/>
</dbReference>
<accession>A0A845GFH7</accession>
<dbReference type="RefSeq" id="WP_161100621.1">
    <property type="nucleotide sequence ID" value="NZ_WWCW01000471.1"/>
</dbReference>
<evidence type="ECO:0000313" key="3">
    <source>
        <dbReference type="Proteomes" id="UP000470302"/>
    </source>
</evidence>
<dbReference type="PANTHER" id="PTHR45527">
    <property type="entry name" value="NONRIBOSOMAL PEPTIDE SYNTHETASE"/>
    <property type="match status" value="1"/>
</dbReference>
<dbReference type="SUPFAM" id="SSF56801">
    <property type="entry name" value="Acetyl-CoA synthetase-like"/>
    <property type="match status" value="1"/>
</dbReference>
<comment type="caution">
    <text evidence="2">The sequence shown here is derived from an EMBL/GenBank/DDBJ whole genome shotgun (WGS) entry which is preliminary data.</text>
</comment>
<dbReference type="AlphaFoldDB" id="A0A845GFH7"/>